<reference evidence="3 4" key="1">
    <citation type="submission" date="2024-11" db="EMBL/GenBank/DDBJ databases">
        <title>A near-complete genome assembly of Cinchona calisaya.</title>
        <authorList>
            <person name="Lian D.C."/>
            <person name="Zhao X.W."/>
            <person name="Wei L."/>
        </authorList>
    </citation>
    <scope>NUCLEOTIDE SEQUENCE [LARGE SCALE GENOMIC DNA]</scope>
    <source>
        <tissue evidence="3">Nenye</tissue>
    </source>
</reference>
<dbReference type="Pfam" id="PF13456">
    <property type="entry name" value="RVT_3"/>
    <property type="match status" value="1"/>
</dbReference>
<gene>
    <name evidence="3" type="ORF">ACH5RR_015600</name>
</gene>
<feature type="region of interest" description="Disordered" evidence="1">
    <location>
        <begin position="621"/>
        <end position="648"/>
    </location>
</feature>
<protein>
    <recommendedName>
        <fullName evidence="2">RNase H type-1 domain-containing protein</fullName>
    </recommendedName>
</protein>
<dbReference type="InterPro" id="IPR002156">
    <property type="entry name" value="RNaseH_domain"/>
</dbReference>
<evidence type="ECO:0000313" key="4">
    <source>
        <dbReference type="Proteomes" id="UP001630127"/>
    </source>
</evidence>
<dbReference type="Proteomes" id="UP001630127">
    <property type="component" value="Unassembled WGS sequence"/>
</dbReference>
<dbReference type="AlphaFoldDB" id="A0ABD2ZTJ9"/>
<evidence type="ECO:0000313" key="3">
    <source>
        <dbReference type="EMBL" id="KAL3522766.1"/>
    </source>
</evidence>
<dbReference type="InterPro" id="IPR012337">
    <property type="entry name" value="RNaseH-like_sf"/>
</dbReference>
<keyword evidence="4" id="KW-1185">Reference proteome</keyword>
<accession>A0ABD2ZTJ9</accession>
<dbReference type="CDD" id="cd06222">
    <property type="entry name" value="RNase_H_like"/>
    <property type="match status" value="1"/>
</dbReference>
<name>A0ABD2ZTJ9_9GENT</name>
<dbReference type="PANTHER" id="PTHR47723:SF19">
    <property type="entry name" value="POLYNUCLEOTIDYL TRANSFERASE, RIBONUCLEASE H-LIKE SUPERFAMILY PROTEIN"/>
    <property type="match status" value="1"/>
</dbReference>
<dbReference type="InterPro" id="IPR053151">
    <property type="entry name" value="RNase_H-like"/>
</dbReference>
<organism evidence="3 4">
    <name type="scientific">Cinchona calisaya</name>
    <dbReference type="NCBI Taxonomy" id="153742"/>
    <lineage>
        <taxon>Eukaryota</taxon>
        <taxon>Viridiplantae</taxon>
        <taxon>Streptophyta</taxon>
        <taxon>Embryophyta</taxon>
        <taxon>Tracheophyta</taxon>
        <taxon>Spermatophyta</taxon>
        <taxon>Magnoliopsida</taxon>
        <taxon>eudicotyledons</taxon>
        <taxon>Gunneridae</taxon>
        <taxon>Pentapetalae</taxon>
        <taxon>asterids</taxon>
        <taxon>lamiids</taxon>
        <taxon>Gentianales</taxon>
        <taxon>Rubiaceae</taxon>
        <taxon>Cinchonoideae</taxon>
        <taxon>Cinchoneae</taxon>
        <taxon>Cinchona</taxon>
    </lineage>
</organism>
<feature type="domain" description="RNase H type-1" evidence="2">
    <location>
        <begin position="442"/>
        <end position="520"/>
    </location>
</feature>
<feature type="compositionally biased region" description="Basic and acidic residues" evidence="1">
    <location>
        <begin position="621"/>
        <end position="631"/>
    </location>
</feature>
<evidence type="ECO:0000259" key="2">
    <source>
        <dbReference type="Pfam" id="PF13456"/>
    </source>
</evidence>
<dbReference type="InterPro" id="IPR036397">
    <property type="entry name" value="RNaseH_sf"/>
</dbReference>
<sequence>MDDQNKTLLDHQTHNSRTLVSPSIQVLKYFSVEVGARLGNPVHEEDILREQDFPVKVGFLSGGRFQHMCARFSHVRVAFLSGYTTFVSLSIRPLPHVAVLEYNFTRSWTNFLEISTHIGDDNSVELHEPRYQGDSYPENQQSLHEAQAKLADSEERVKPTPIGKHTDALFPARGCMQVNHLSFVDDLLIFTRGDRRTFKAMLHFLETYEADSRVGPSRSYCVHSNPDLKQPPPVDSQVTEKEKEEILVYPLKSAPKVVSQITILQSSIIGAQVSLTIPTIAQMAEVGFLLHEPLQHMDEQPAVDFDNIFDQSINIVESLIGCQTFDLVVHDGHGTANFSECFHYKILKLWRTSIELFLLAVLWRSLSLGPISIGRGLDMDIVFGKDWTAYCEKAAQHTFNFDSIAGQLQVRELLGKDRIGQSHLSFQHLAWVKPLANGVKLNVDASSIGNPGLMGCGGALQDSDGYLIYGFSKHLGPRTNLEAEAFGLLHGLEQCGVVNIQPIIIHVDYKILVDMINGTVHTPWRSDWLVPIAASQASQPLAQGNPTCSFATVLQEGQSKDYHLINNSMEGHEQKSKKGIETLKGKAIQMEERVGVKKWIQIQKPQQPLENLEARVHDIPEPSRIKDETKKFIQNASTPNIEDLNNHQ</sequence>
<dbReference type="PANTHER" id="PTHR47723">
    <property type="entry name" value="OS05G0353850 PROTEIN"/>
    <property type="match status" value="1"/>
</dbReference>
<comment type="caution">
    <text evidence="3">The sequence shown here is derived from an EMBL/GenBank/DDBJ whole genome shotgun (WGS) entry which is preliminary data.</text>
</comment>
<dbReference type="EMBL" id="JBJUIK010000007">
    <property type="protein sequence ID" value="KAL3522766.1"/>
    <property type="molecule type" value="Genomic_DNA"/>
</dbReference>
<evidence type="ECO:0000256" key="1">
    <source>
        <dbReference type="SAM" id="MobiDB-lite"/>
    </source>
</evidence>
<proteinExistence type="predicted"/>
<dbReference type="InterPro" id="IPR044730">
    <property type="entry name" value="RNase_H-like_dom_plant"/>
</dbReference>
<dbReference type="Gene3D" id="3.30.420.10">
    <property type="entry name" value="Ribonuclease H-like superfamily/Ribonuclease H"/>
    <property type="match status" value="1"/>
</dbReference>
<dbReference type="SUPFAM" id="SSF53098">
    <property type="entry name" value="Ribonuclease H-like"/>
    <property type="match status" value="1"/>
</dbReference>